<evidence type="ECO:0000313" key="3">
    <source>
        <dbReference type="EMBL" id="CAL1239682.1"/>
    </source>
</evidence>
<proteinExistence type="predicted"/>
<keyword evidence="4" id="KW-1185">Reference proteome</keyword>
<feature type="signal peptide" evidence="1">
    <location>
        <begin position="1"/>
        <end position="16"/>
    </location>
</feature>
<dbReference type="SUPFAM" id="SSF50952">
    <property type="entry name" value="Soluble quinoprotein glucose dehydrogenase"/>
    <property type="match status" value="1"/>
</dbReference>
<accession>A0ABP1C681</accession>
<sequence length="370" mass="41226">MGVVRFKGFRLAWALAALSFAGHCGTDGSGIKLPPGFRLTVYTDQTPGARSLALGDDGTVYVGTMNEGKVYAVRDENRDGRAERVVTIATGLNMPNGVAYLDGDLYIAEISRISKLPGIARRLDDPPKPETLYDAYPKDVHHGWKYLRIGPDRKLYVPVGAPCNICNPKNELYATLTRLDLDGKNLEIYARGIRNTVGFDWHPDSHELWFTDNGRDWLGDDQPPDELNHAPRPGLHFGYPYCHGQDLPDPEFGKDKRCADFVPPAWTFPAHVATLGMHFYTGTRFPAEYRGQLFVAEHGSWNRSTPQGYRVVTVRFENGKPVADRVFAEGWLQPNGKASGRPVDVLPLPDGTLLISDDKRGALYRIDYQP</sequence>
<name>A0ABP1C681_9GAMM</name>
<protein>
    <submittedName>
        <fullName evidence="3">GSDH domain-containing protein</fullName>
    </submittedName>
</protein>
<gene>
    <name evidence="3" type="ORF">MECH1_V1_0906</name>
</gene>
<dbReference type="Proteomes" id="UP001497493">
    <property type="component" value="Chromosome"/>
</dbReference>
<dbReference type="InterPro" id="IPR011041">
    <property type="entry name" value="Quinoprot_gluc/sorb_DH_b-prop"/>
</dbReference>
<keyword evidence="1" id="KW-0732">Signal</keyword>
<feature type="domain" description="Pyrroloquinoline quinone-dependent pyranose dehydrogenase beta-propeller" evidence="2">
    <location>
        <begin position="187"/>
        <end position="366"/>
    </location>
</feature>
<dbReference type="InterPro" id="IPR011042">
    <property type="entry name" value="6-blade_b-propeller_TolB-like"/>
</dbReference>
<dbReference type="RefSeq" id="WP_348759224.1">
    <property type="nucleotide sequence ID" value="NZ_OZ026884.1"/>
</dbReference>
<dbReference type="PANTHER" id="PTHR33546">
    <property type="entry name" value="LARGE, MULTIFUNCTIONAL SECRETED PROTEIN-RELATED"/>
    <property type="match status" value="1"/>
</dbReference>
<evidence type="ECO:0000259" key="2">
    <source>
        <dbReference type="Pfam" id="PF22807"/>
    </source>
</evidence>
<dbReference type="Pfam" id="PF22807">
    <property type="entry name" value="TrAA12"/>
    <property type="match status" value="1"/>
</dbReference>
<reference evidence="3 4" key="1">
    <citation type="submission" date="2024-04" db="EMBL/GenBank/DDBJ databases">
        <authorList>
            <person name="Cremers G."/>
        </authorList>
    </citation>
    <scope>NUCLEOTIDE SEQUENCE [LARGE SCALE GENOMIC DNA]</scope>
    <source>
        <strain evidence="3">MeCH1-AG</strain>
    </source>
</reference>
<dbReference type="InterPro" id="IPR054539">
    <property type="entry name" value="Beta-prop_PDH"/>
</dbReference>
<dbReference type="Gene3D" id="2.120.10.30">
    <property type="entry name" value="TolB, C-terminal domain"/>
    <property type="match status" value="1"/>
</dbReference>
<dbReference type="PANTHER" id="PTHR33546:SF1">
    <property type="entry name" value="LARGE, MULTIFUNCTIONAL SECRETED PROTEIN"/>
    <property type="match status" value="1"/>
</dbReference>
<organism evidence="3 4">
    <name type="scientific">Candidatus Methylocalor cossyra</name>
    <dbReference type="NCBI Taxonomy" id="3108543"/>
    <lineage>
        <taxon>Bacteria</taxon>
        <taxon>Pseudomonadati</taxon>
        <taxon>Pseudomonadota</taxon>
        <taxon>Gammaproteobacteria</taxon>
        <taxon>Methylococcales</taxon>
        <taxon>Methylococcaceae</taxon>
        <taxon>Candidatus Methylocalor</taxon>
    </lineage>
</organism>
<feature type="chain" id="PRO_5047435565" evidence="1">
    <location>
        <begin position="17"/>
        <end position="370"/>
    </location>
</feature>
<evidence type="ECO:0000313" key="4">
    <source>
        <dbReference type="Proteomes" id="UP001497493"/>
    </source>
</evidence>
<dbReference type="EMBL" id="OZ026884">
    <property type="protein sequence ID" value="CAL1239682.1"/>
    <property type="molecule type" value="Genomic_DNA"/>
</dbReference>
<evidence type="ECO:0000256" key="1">
    <source>
        <dbReference type="SAM" id="SignalP"/>
    </source>
</evidence>